<keyword evidence="11" id="KW-1185">Reference proteome</keyword>
<evidence type="ECO:0000256" key="5">
    <source>
        <dbReference type="ARBA" id="ARBA00022989"/>
    </source>
</evidence>
<feature type="domain" description="Bacterial sugar transferase" evidence="9">
    <location>
        <begin position="263"/>
        <end position="450"/>
    </location>
</feature>
<comment type="subcellular location">
    <subcellularLocation>
        <location evidence="1">Membrane</location>
        <topology evidence="1">Multi-pass membrane protein</topology>
    </subcellularLocation>
</comment>
<dbReference type="Gene3D" id="3.40.50.720">
    <property type="entry name" value="NAD(P)-binding Rossmann-like Domain"/>
    <property type="match status" value="1"/>
</dbReference>
<dbReference type="InterPro" id="IPR017473">
    <property type="entry name" value="Undecaprenyl-P_gluc_Ptfrase"/>
</dbReference>
<evidence type="ECO:0000256" key="1">
    <source>
        <dbReference type="ARBA" id="ARBA00004141"/>
    </source>
</evidence>
<dbReference type="EC" id="2.7.8.31" evidence="10"/>
<dbReference type="EMBL" id="SIUB01000002">
    <property type="protein sequence ID" value="TBN54559.1"/>
    <property type="molecule type" value="Genomic_DNA"/>
</dbReference>
<proteinExistence type="inferred from homology"/>
<comment type="caution">
    <text evidence="10">The sequence shown here is derived from an EMBL/GenBank/DDBJ whole genome shotgun (WGS) entry which is preliminary data.</text>
</comment>
<dbReference type="AlphaFoldDB" id="A0A4Q9GJQ4"/>
<dbReference type="Pfam" id="PF02397">
    <property type="entry name" value="Bac_transf"/>
    <property type="match status" value="1"/>
</dbReference>
<evidence type="ECO:0000313" key="11">
    <source>
        <dbReference type="Proteomes" id="UP000291613"/>
    </source>
</evidence>
<dbReference type="InterPro" id="IPR017475">
    <property type="entry name" value="EPS_sugar_tfrase"/>
</dbReference>
<evidence type="ECO:0000313" key="10">
    <source>
        <dbReference type="EMBL" id="TBN54559.1"/>
    </source>
</evidence>
<dbReference type="NCBIfam" id="TIGR03023">
    <property type="entry name" value="WcaJ_sugtrans"/>
    <property type="match status" value="1"/>
</dbReference>
<evidence type="ECO:0000256" key="4">
    <source>
        <dbReference type="ARBA" id="ARBA00022692"/>
    </source>
</evidence>
<gene>
    <name evidence="10" type="ORF">EYR15_04610</name>
</gene>
<comment type="similarity">
    <text evidence="2">Belongs to the bacterial sugar transferase family.</text>
</comment>
<feature type="transmembrane region" description="Helical" evidence="8">
    <location>
        <begin position="97"/>
        <end position="118"/>
    </location>
</feature>
<dbReference type="PANTHER" id="PTHR30576">
    <property type="entry name" value="COLANIC BIOSYNTHESIS UDP-GLUCOSE LIPID CARRIER TRANSFERASE"/>
    <property type="match status" value="1"/>
</dbReference>
<sequence length="457" mass="50346">MRLGDALIAAFTGLVTFMLVIGPVTSMNWNEAGALALATFATPLFVQAADAYQTVAFSSRAGQLGRTLGAWTILFAGFAVLAIFFDVGDAADRRWFGVWFGLGAAVLLIERVALGSFIRRWAQEARLGRKAVIVGGGENAGELIRALESASGNDVHICGVFDDRSNERSPASVAGYPKLGNVAELLEFARIARVDLLIVTIPISAKGRVAEILKTLWVLPVDIRLSAHTEKLRFRPRAYSYVGKVPMVALAARPIQNWDIVMKRAFDLVVGGLALLLASPFMLATAIAIKLDSPGAVFFRQKRYGFNNEVIDVFKFRSMYADRCDPEAKVAVTRGDNRVTRVGRFIRKSSLDELPQLFNVLRGELSLVGPRPHAVNAHTSERLWNDVVDGYFARHRVKPGVTGWAQVNGWRGEVDTPAKLQNRVDHDLYYIENWSILFDIIILARTPFALAKAENAF</sequence>
<dbReference type="InterPro" id="IPR036291">
    <property type="entry name" value="NAD(P)-bd_dom_sf"/>
</dbReference>
<protein>
    <submittedName>
        <fullName evidence="10">Undecaprenyl-phosphate glucose phosphotransferase</fullName>
        <ecNumber evidence="10">2.7.8.31</ecNumber>
    </submittedName>
</protein>
<keyword evidence="7" id="KW-0270">Exopolysaccharide synthesis</keyword>
<dbReference type="PANTHER" id="PTHR30576:SF0">
    <property type="entry name" value="UNDECAPRENYL-PHOSPHATE N-ACETYLGALACTOSAMINYL 1-PHOSPHATE TRANSFERASE-RELATED"/>
    <property type="match status" value="1"/>
</dbReference>
<feature type="transmembrane region" description="Helical" evidence="8">
    <location>
        <begin position="64"/>
        <end position="85"/>
    </location>
</feature>
<keyword evidence="4 8" id="KW-0812">Transmembrane</keyword>
<reference evidence="10 11" key="1">
    <citation type="submission" date="2019-02" db="EMBL/GenBank/DDBJ databases">
        <title>Hansschlegelia quercus sp. nov., a novel methylotrophic bacterium from buds of oak (Quercus robur L.).</title>
        <authorList>
            <person name="Agafonova N.V."/>
            <person name="Kaparullina E.N."/>
            <person name="Grouzdev D.S."/>
            <person name="Doronina N.V."/>
        </authorList>
    </citation>
    <scope>NUCLEOTIDE SEQUENCE [LARGE SCALE GENOMIC DNA]</scope>
    <source>
        <strain evidence="10 11">Dub</strain>
    </source>
</reference>
<dbReference type="Proteomes" id="UP000291613">
    <property type="component" value="Unassembled WGS sequence"/>
</dbReference>
<evidence type="ECO:0000259" key="9">
    <source>
        <dbReference type="Pfam" id="PF02397"/>
    </source>
</evidence>
<dbReference type="Pfam" id="PF13727">
    <property type="entry name" value="CoA_binding_3"/>
    <property type="match status" value="1"/>
</dbReference>
<dbReference type="GO" id="GO:0016020">
    <property type="term" value="C:membrane"/>
    <property type="evidence" value="ECO:0007669"/>
    <property type="project" value="UniProtKB-SubCell"/>
</dbReference>
<keyword evidence="3 10" id="KW-0808">Transferase</keyword>
<feature type="transmembrane region" description="Helical" evidence="8">
    <location>
        <begin position="265"/>
        <end position="289"/>
    </location>
</feature>
<organism evidence="10 11">
    <name type="scientific">Hansschlegelia quercus</name>
    <dbReference type="NCBI Taxonomy" id="2528245"/>
    <lineage>
        <taxon>Bacteria</taxon>
        <taxon>Pseudomonadati</taxon>
        <taxon>Pseudomonadota</taxon>
        <taxon>Alphaproteobacteria</taxon>
        <taxon>Hyphomicrobiales</taxon>
        <taxon>Methylopilaceae</taxon>
        <taxon>Hansschlegelia</taxon>
    </lineage>
</organism>
<dbReference type="GO" id="GO:0089702">
    <property type="term" value="F:undecaprenyl-phosphate glucose phosphotransferase activity"/>
    <property type="evidence" value="ECO:0007669"/>
    <property type="project" value="UniProtKB-EC"/>
</dbReference>
<name>A0A4Q9GJQ4_9HYPH</name>
<accession>A0A4Q9GJQ4</accession>
<dbReference type="InterPro" id="IPR003362">
    <property type="entry name" value="Bact_transf"/>
</dbReference>
<keyword evidence="6 8" id="KW-0472">Membrane</keyword>
<evidence type="ECO:0000256" key="8">
    <source>
        <dbReference type="SAM" id="Phobius"/>
    </source>
</evidence>
<dbReference type="OrthoDB" id="9808602at2"/>
<dbReference type="GO" id="GO:0000271">
    <property type="term" value="P:polysaccharide biosynthetic process"/>
    <property type="evidence" value="ECO:0007669"/>
    <property type="project" value="UniProtKB-KW"/>
</dbReference>
<dbReference type="SUPFAM" id="SSF51735">
    <property type="entry name" value="NAD(P)-binding Rossmann-fold domains"/>
    <property type="match status" value="1"/>
</dbReference>
<feature type="transmembrane region" description="Helical" evidence="8">
    <location>
        <begin position="7"/>
        <end position="26"/>
    </location>
</feature>
<evidence type="ECO:0000256" key="7">
    <source>
        <dbReference type="ARBA" id="ARBA00023169"/>
    </source>
</evidence>
<keyword evidence="5 8" id="KW-1133">Transmembrane helix</keyword>
<feature type="transmembrane region" description="Helical" evidence="8">
    <location>
        <begin position="32"/>
        <end position="52"/>
    </location>
</feature>
<evidence type="ECO:0000256" key="6">
    <source>
        <dbReference type="ARBA" id="ARBA00023136"/>
    </source>
</evidence>
<evidence type="ECO:0000256" key="3">
    <source>
        <dbReference type="ARBA" id="ARBA00022679"/>
    </source>
</evidence>
<evidence type="ECO:0000256" key="2">
    <source>
        <dbReference type="ARBA" id="ARBA00006464"/>
    </source>
</evidence>
<dbReference type="NCBIfam" id="TIGR03025">
    <property type="entry name" value="EPS_sugtrans"/>
    <property type="match status" value="1"/>
</dbReference>